<accession>A0AAN8ZGQ0</accession>
<dbReference type="GO" id="GO:0003714">
    <property type="term" value="F:transcription corepressor activity"/>
    <property type="evidence" value="ECO:0007669"/>
    <property type="project" value="InterPro"/>
</dbReference>
<dbReference type="GO" id="GO:0005634">
    <property type="term" value="C:nucleus"/>
    <property type="evidence" value="ECO:0007669"/>
    <property type="project" value="TreeGrafter"/>
</dbReference>
<comment type="similarity">
    <text evidence="1">Belongs to the HSBP1 family.</text>
</comment>
<proteinExistence type="inferred from homology"/>
<sequence length="169" mass="18589">MQSRFQAITDMEISGRFSYQGCLSYPFSDWIGSVEMNAMKLVIFPTPPPPVGPPQLLELCVSRTEKFLVSGALNPISLLGSQFLLQDVPQRPIAKNLPCCSLGLKNLFAYALVLFIFNCSELDEMGNRINELEQSINDLRAEMGVEGSPSPMAPSKQKSEEPKSEEGSA</sequence>
<organism evidence="3 4">
    <name type="scientific">Dillenia turbinata</name>
    <dbReference type="NCBI Taxonomy" id="194707"/>
    <lineage>
        <taxon>Eukaryota</taxon>
        <taxon>Viridiplantae</taxon>
        <taxon>Streptophyta</taxon>
        <taxon>Embryophyta</taxon>
        <taxon>Tracheophyta</taxon>
        <taxon>Spermatophyta</taxon>
        <taxon>Magnoliopsida</taxon>
        <taxon>eudicotyledons</taxon>
        <taxon>Gunneridae</taxon>
        <taxon>Pentapetalae</taxon>
        <taxon>Dilleniales</taxon>
        <taxon>Dilleniaceae</taxon>
        <taxon>Dillenia</taxon>
    </lineage>
</organism>
<dbReference type="AlphaFoldDB" id="A0AAN8ZGQ0"/>
<evidence type="ECO:0000313" key="3">
    <source>
        <dbReference type="EMBL" id="KAK6937396.1"/>
    </source>
</evidence>
<feature type="compositionally biased region" description="Basic and acidic residues" evidence="2">
    <location>
        <begin position="157"/>
        <end position="169"/>
    </location>
</feature>
<dbReference type="GO" id="GO:0070370">
    <property type="term" value="P:cellular heat acclimation"/>
    <property type="evidence" value="ECO:0007669"/>
    <property type="project" value="TreeGrafter"/>
</dbReference>
<dbReference type="InterPro" id="IPR009643">
    <property type="entry name" value="HS1-bd"/>
</dbReference>
<dbReference type="GO" id="GO:0005829">
    <property type="term" value="C:cytosol"/>
    <property type="evidence" value="ECO:0007669"/>
    <property type="project" value="TreeGrafter"/>
</dbReference>
<protein>
    <submittedName>
        <fullName evidence="3">Uncharacterized protein</fullName>
    </submittedName>
</protein>
<dbReference type="Gene3D" id="1.20.5.430">
    <property type="match status" value="1"/>
</dbReference>
<dbReference type="PANTHER" id="PTHR19424">
    <property type="entry name" value="HEAT SHOCK FACTOR BINDING PROTEIN 1"/>
    <property type="match status" value="1"/>
</dbReference>
<feature type="region of interest" description="Disordered" evidence="2">
    <location>
        <begin position="140"/>
        <end position="169"/>
    </location>
</feature>
<reference evidence="3 4" key="1">
    <citation type="submission" date="2023-12" db="EMBL/GenBank/DDBJ databases">
        <title>A high-quality genome assembly for Dillenia turbinata (Dilleniales).</title>
        <authorList>
            <person name="Chanderbali A."/>
        </authorList>
    </citation>
    <scope>NUCLEOTIDE SEQUENCE [LARGE SCALE GENOMIC DNA]</scope>
    <source>
        <strain evidence="3">LSX21</strain>
        <tissue evidence="3">Leaf</tissue>
    </source>
</reference>
<keyword evidence="4" id="KW-1185">Reference proteome</keyword>
<dbReference type="Proteomes" id="UP001370490">
    <property type="component" value="Unassembled WGS sequence"/>
</dbReference>
<comment type="caution">
    <text evidence="3">The sequence shown here is derived from an EMBL/GenBank/DDBJ whole genome shotgun (WGS) entry which is preliminary data.</text>
</comment>
<gene>
    <name evidence="3" type="ORF">RJ641_030904</name>
</gene>
<evidence type="ECO:0000256" key="1">
    <source>
        <dbReference type="ARBA" id="ARBA00006349"/>
    </source>
</evidence>
<evidence type="ECO:0000256" key="2">
    <source>
        <dbReference type="SAM" id="MobiDB-lite"/>
    </source>
</evidence>
<evidence type="ECO:0000313" key="4">
    <source>
        <dbReference type="Proteomes" id="UP001370490"/>
    </source>
</evidence>
<dbReference type="PANTHER" id="PTHR19424:SF0">
    <property type="entry name" value="HEAT SHOCK FACTOR BINDING PROTEIN 1"/>
    <property type="match status" value="1"/>
</dbReference>
<name>A0AAN8ZGQ0_9MAGN</name>
<dbReference type="EMBL" id="JBAMMX010000006">
    <property type="protein sequence ID" value="KAK6937396.1"/>
    <property type="molecule type" value="Genomic_DNA"/>
</dbReference>